<evidence type="ECO:0000259" key="4">
    <source>
        <dbReference type="Pfam" id="PF01397"/>
    </source>
</evidence>
<keyword evidence="1" id="KW-0479">Metal-binding</keyword>
<evidence type="ECO:0000256" key="3">
    <source>
        <dbReference type="SAM" id="MobiDB-lite"/>
    </source>
</evidence>
<dbReference type="Pfam" id="PF01397">
    <property type="entry name" value="Terpene_synth"/>
    <property type="match status" value="1"/>
</dbReference>
<evidence type="ECO:0000313" key="6">
    <source>
        <dbReference type="Proteomes" id="UP000827889"/>
    </source>
</evidence>
<evidence type="ECO:0000256" key="2">
    <source>
        <dbReference type="ARBA" id="ARBA00022842"/>
    </source>
</evidence>
<feature type="domain" description="Terpene synthase N-terminal" evidence="4">
    <location>
        <begin position="32"/>
        <end position="214"/>
    </location>
</feature>
<feature type="domain" description="Terpene synthase metal-binding" evidence="5">
    <location>
        <begin position="271"/>
        <end position="511"/>
    </location>
</feature>
<dbReference type="InterPro" id="IPR001906">
    <property type="entry name" value="Terpene_synth_N"/>
</dbReference>
<keyword evidence="2" id="KW-0460">Magnesium</keyword>
<protein>
    <submittedName>
        <fullName evidence="7">(-)-germacrene D synthase-like</fullName>
    </submittedName>
</protein>
<accession>A0ABM3HZ05</accession>
<dbReference type="SFLD" id="SFLDS00005">
    <property type="entry name" value="Isoprenoid_Synthase_Type_I"/>
    <property type="match status" value="1"/>
</dbReference>
<dbReference type="InterPro" id="IPR044814">
    <property type="entry name" value="Terpene_cyclase_plant_C1"/>
</dbReference>
<organism evidence="6 7">
    <name type="scientific">Rhodamnia argentea</name>
    <dbReference type="NCBI Taxonomy" id="178133"/>
    <lineage>
        <taxon>Eukaryota</taxon>
        <taxon>Viridiplantae</taxon>
        <taxon>Streptophyta</taxon>
        <taxon>Embryophyta</taxon>
        <taxon>Tracheophyta</taxon>
        <taxon>Spermatophyta</taxon>
        <taxon>Magnoliopsida</taxon>
        <taxon>eudicotyledons</taxon>
        <taxon>Gunneridae</taxon>
        <taxon>Pentapetalae</taxon>
        <taxon>rosids</taxon>
        <taxon>malvids</taxon>
        <taxon>Myrtales</taxon>
        <taxon>Myrtaceae</taxon>
        <taxon>Myrtoideae</taxon>
        <taxon>Myrteae</taxon>
        <taxon>Australasian group</taxon>
        <taxon>Rhodamnia</taxon>
    </lineage>
</organism>
<name>A0ABM3HZ05_9MYRT</name>
<evidence type="ECO:0000259" key="5">
    <source>
        <dbReference type="Pfam" id="PF03936"/>
    </source>
</evidence>
<evidence type="ECO:0000313" key="7">
    <source>
        <dbReference type="RefSeq" id="XP_048141828.1"/>
    </source>
</evidence>
<dbReference type="SFLD" id="SFLDG01019">
    <property type="entry name" value="Terpene_Cyclase_Like_1_C_Termi"/>
    <property type="match status" value="1"/>
</dbReference>
<dbReference type="InterPro" id="IPR034741">
    <property type="entry name" value="Terpene_cyclase-like_1_C"/>
</dbReference>
<dbReference type="Proteomes" id="UP000827889">
    <property type="component" value="Chromosome 9"/>
</dbReference>
<dbReference type="InterPro" id="IPR008949">
    <property type="entry name" value="Isoprenoid_synthase_dom_sf"/>
</dbReference>
<dbReference type="Gene3D" id="1.10.600.10">
    <property type="entry name" value="Farnesyl Diphosphate Synthase"/>
    <property type="match status" value="1"/>
</dbReference>
<dbReference type="PANTHER" id="PTHR31225:SF241">
    <property type="entry name" value="TERPENE SYNTHASE FAMILY, METAL-BINDING DOMAIN PROTEIN"/>
    <property type="match status" value="1"/>
</dbReference>
<sequence>MSLLDGSTPPPPLPVENTTRVERRSANYHPSIWGDYFLKYASDSNSMGASSCGMTKERLERLKEEVRKMLKCAMDKPSPELNLIDRIQRLGIAYHFEIEIDEQLEQIHKNYFEFRSGDNDDDLHTVTLLFRLLRQQGYGVSCEIFNKFKDGEGNFSKSLMTDVRGLLSLFEACHLAYHGDNILDDALAFTVTHLESIDKSKVNPSLVKQVSHALNQPIHKGMPRLEARRYIPLYQEEPSHNKVLLSLAKLDFNLVQDQHRKELGNLTRWWKDSDVERKFPFARNRLVEMYFWMSGAYFEPEYQVAREILAKATCILTIIDDIYDVYGTLEELELFTEAIERWDFDAKDGLPEYMQACSKIILDFYDEIGHEVIRKGRSYRLFYAKEAMKRQVRAYLAEAKWFHQSHVPTMEEYMPIAGASIGLEIASVMSFMGMGDVVTSDAFDWLLASDNKMVRASALTCRLMDDIAGHKFEQERGHAASSVECFMKQFGVTEEEAKEELRKQVVDAWKDINKELGRPTAVPMLVLARVLNLTRATRAVFIDEKDHYSHAENKMKEYVTSVLVNPLPL</sequence>
<evidence type="ECO:0000256" key="1">
    <source>
        <dbReference type="ARBA" id="ARBA00022723"/>
    </source>
</evidence>
<gene>
    <name evidence="7" type="primary">LOC115733502</name>
</gene>
<reference evidence="7" key="1">
    <citation type="submission" date="2025-08" db="UniProtKB">
        <authorList>
            <consortium name="RefSeq"/>
        </authorList>
    </citation>
    <scope>IDENTIFICATION</scope>
    <source>
        <tissue evidence="7">Leaf</tissue>
    </source>
</reference>
<dbReference type="SUPFAM" id="SSF48576">
    <property type="entry name" value="Terpenoid synthases"/>
    <property type="match status" value="1"/>
</dbReference>
<dbReference type="CDD" id="cd00684">
    <property type="entry name" value="Terpene_cyclase_plant_C1"/>
    <property type="match status" value="1"/>
</dbReference>
<dbReference type="RefSeq" id="XP_048141828.1">
    <property type="nucleotide sequence ID" value="XM_048285871.1"/>
</dbReference>
<keyword evidence="6" id="KW-1185">Reference proteome</keyword>
<dbReference type="InterPro" id="IPR036965">
    <property type="entry name" value="Terpene_synth_N_sf"/>
</dbReference>
<dbReference type="PANTHER" id="PTHR31225">
    <property type="entry name" value="OS04G0344100 PROTEIN-RELATED"/>
    <property type="match status" value="1"/>
</dbReference>
<dbReference type="Gene3D" id="1.50.10.130">
    <property type="entry name" value="Terpene synthase, N-terminal domain"/>
    <property type="match status" value="1"/>
</dbReference>
<dbReference type="InterPro" id="IPR050148">
    <property type="entry name" value="Terpene_synthase-like"/>
</dbReference>
<dbReference type="SUPFAM" id="SSF48239">
    <property type="entry name" value="Terpenoid cyclases/Protein prenyltransferases"/>
    <property type="match status" value="1"/>
</dbReference>
<feature type="region of interest" description="Disordered" evidence="3">
    <location>
        <begin position="1"/>
        <end position="21"/>
    </location>
</feature>
<dbReference type="InterPro" id="IPR005630">
    <property type="entry name" value="Terpene_synthase_metal-bd"/>
</dbReference>
<dbReference type="GeneID" id="115733502"/>
<proteinExistence type="predicted"/>
<dbReference type="Pfam" id="PF03936">
    <property type="entry name" value="Terpene_synth_C"/>
    <property type="match status" value="1"/>
</dbReference>
<dbReference type="InterPro" id="IPR008930">
    <property type="entry name" value="Terpenoid_cyclase/PrenylTrfase"/>
</dbReference>